<protein>
    <submittedName>
        <fullName evidence="2">Uncharacterized protein</fullName>
    </submittedName>
</protein>
<gene>
    <name evidence="2" type="ORF">LDAN0321_LOCUS8231</name>
</gene>
<dbReference type="AlphaFoldDB" id="A0A7S2KDD7"/>
<reference evidence="2" key="1">
    <citation type="submission" date="2021-01" db="EMBL/GenBank/DDBJ databases">
        <authorList>
            <person name="Corre E."/>
            <person name="Pelletier E."/>
            <person name="Niang G."/>
            <person name="Scheremetjew M."/>
            <person name="Finn R."/>
            <person name="Kale V."/>
            <person name="Holt S."/>
            <person name="Cochrane G."/>
            <person name="Meng A."/>
            <person name="Brown T."/>
            <person name="Cohen L."/>
        </authorList>
    </citation>
    <scope>NUCLEOTIDE SEQUENCE</scope>
    <source>
        <strain evidence="2">B650</strain>
    </source>
</reference>
<feature type="compositionally biased region" description="Polar residues" evidence="1">
    <location>
        <begin position="260"/>
        <end position="269"/>
    </location>
</feature>
<evidence type="ECO:0000256" key="1">
    <source>
        <dbReference type="SAM" id="MobiDB-lite"/>
    </source>
</evidence>
<accession>A0A7S2KDD7</accession>
<dbReference type="EMBL" id="HBGY01012893">
    <property type="protein sequence ID" value="CAD9573625.1"/>
    <property type="molecule type" value="Transcribed_RNA"/>
</dbReference>
<proteinExistence type="predicted"/>
<feature type="region of interest" description="Disordered" evidence="1">
    <location>
        <begin position="255"/>
        <end position="277"/>
    </location>
</feature>
<evidence type="ECO:0000313" key="2">
    <source>
        <dbReference type="EMBL" id="CAD9573625.1"/>
    </source>
</evidence>
<sequence length="277" mass="30295">MSSSTAGTPREQVVHEDPLLIAQTLTYVTDDGSVTQSYNSAPFNFTFKFSVFLLETMFVVLCIVAVPVGAHGTVVSVTIGNMAAVAWFWYNYVRSVDLSSEGGLRVWIGNMESFIPFDKIVSLRRVSTPCALISGQLVPHRGFMSNPNDGVGIVTTMISEPWWLWPRSAGKPERCPGCCPKLTIVFSPVGGSLNFIREVENEMRHFSGSTDNIARFGQGRMQPPAYPTAPQQQSAPVLWMDQENPAGKMTTGVGIRNSPGRPNSNNVNKASLDLFDV</sequence>
<name>A0A7S2KDD7_9STRA</name>
<organism evidence="2">
    <name type="scientific">Leptocylindrus danicus</name>
    <dbReference type="NCBI Taxonomy" id="163516"/>
    <lineage>
        <taxon>Eukaryota</taxon>
        <taxon>Sar</taxon>
        <taxon>Stramenopiles</taxon>
        <taxon>Ochrophyta</taxon>
        <taxon>Bacillariophyta</taxon>
        <taxon>Coscinodiscophyceae</taxon>
        <taxon>Chaetocerotophycidae</taxon>
        <taxon>Leptocylindrales</taxon>
        <taxon>Leptocylindraceae</taxon>
        <taxon>Leptocylindrus</taxon>
    </lineage>
</organism>